<feature type="non-terminal residue" evidence="3">
    <location>
        <position position="1"/>
    </location>
</feature>
<dbReference type="InterPro" id="IPR007760">
    <property type="entry name" value="Mn_catalase"/>
</dbReference>
<dbReference type="InterPro" id="IPR009078">
    <property type="entry name" value="Ferritin-like_SF"/>
</dbReference>
<evidence type="ECO:0000256" key="1">
    <source>
        <dbReference type="ARBA" id="ARBA00007644"/>
    </source>
</evidence>
<comment type="similarity">
    <text evidence="1">Belongs to the manganese catalase family.</text>
</comment>
<feature type="non-terminal residue" evidence="3">
    <location>
        <position position="235"/>
    </location>
</feature>
<evidence type="ECO:0000313" key="4">
    <source>
        <dbReference type="Proteomes" id="UP001385809"/>
    </source>
</evidence>
<dbReference type="InterPro" id="IPR012347">
    <property type="entry name" value="Ferritin-like"/>
</dbReference>
<feature type="region of interest" description="Disordered" evidence="2">
    <location>
        <begin position="1"/>
        <end position="22"/>
    </location>
</feature>
<dbReference type="SUPFAM" id="SSF47240">
    <property type="entry name" value="Ferritin-like"/>
    <property type="match status" value="1"/>
</dbReference>
<reference evidence="3 4" key="1">
    <citation type="submission" date="2024-03" db="EMBL/GenBank/DDBJ databases">
        <title>Actinomycetospora sp. OC33-EN08, a novel actinomycete isolated from wild orchid (Aerides multiflora).</title>
        <authorList>
            <person name="Suriyachadkun C."/>
        </authorList>
    </citation>
    <scope>NUCLEOTIDE SEQUENCE [LARGE SCALE GENOMIC DNA]</scope>
    <source>
        <strain evidence="3 4">OC33-EN08</strain>
    </source>
</reference>
<protein>
    <submittedName>
        <fullName evidence="3">Manganese catalase family protein</fullName>
    </submittedName>
</protein>
<organism evidence="3 4">
    <name type="scientific">Actinomycetospora aurantiaca</name>
    <dbReference type="NCBI Taxonomy" id="3129233"/>
    <lineage>
        <taxon>Bacteria</taxon>
        <taxon>Bacillati</taxon>
        <taxon>Actinomycetota</taxon>
        <taxon>Actinomycetes</taxon>
        <taxon>Pseudonocardiales</taxon>
        <taxon>Pseudonocardiaceae</taxon>
        <taxon>Actinomycetospora</taxon>
    </lineage>
</organism>
<sequence length="235" mass="25458">LVDGSPRYQGNPTNLDEPGAGGATPLDLALSGGNIHHWLVGAQGALPVDAQGDPWTGKYVYDSGNLPLNLLYNLMLESTGRLQKCRLYEMTANKTARSTIAYLIVRDQAHENSYAKALEALGVEWNKLLPIPKTNAEQFPEVKKLTEQGLQSKQYTFSLDQLNEAGKIIRGTSPSKDGTTMSMEQAPEGVPFPGIAVERPEEFGPGLDPDLMELVQATAELELEAETAPPQWGPA</sequence>
<evidence type="ECO:0000256" key="2">
    <source>
        <dbReference type="SAM" id="MobiDB-lite"/>
    </source>
</evidence>
<dbReference type="Gene3D" id="1.20.1260.10">
    <property type="match status" value="1"/>
</dbReference>
<dbReference type="Pfam" id="PF05067">
    <property type="entry name" value="Mn_catalase"/>
    <property type="match status" value="1"/>
</dbReference>
<accession>A0ABU8MXT7</accession>
<dbReference type="Proteomes" id="UP001385809">
    <property type="component" value="Unassembled WGS sequence"/>
</dbReference>
<evidence type="ECO:0000313" key="3">
    <source>
        <dbReference type="EMBL" id="MEJ2871992.1"/>
    </source>
</evidence>
<dbReference type="RefSeq" id="WP_337698572.1">
    <property type="nucleotide sequence ID" value="NZ_JBBEGN010000048.1"/>
</dbReference>
<dbReference type="EMBL" id="JBBEGN010000048">
    <property type="protein sequence ID" value="MEJ2871992.1"/>
    <property type="molecule type" value="Genomic_DNA"/>
</dbReference>
<name>A0ABU8MXT7_9PSEU</name>
<keyword evidence="4" id="KW-1185">Reference proteome</keyword>
<comment type="caution">
    <text evidence="3">The sequence shown here is derived from an EMBL/GenBank/DDBJ whole genome shotgun (WGS) entry which is preliminary data.</text>
</comment>
<gene>
    <name evidence="3" type="ORF">WCD74_29845</name>
</gene>
<proteinExistence type="inferred from homology"/>